<dbReference type="EMBL" id="AP023356">
    <property type="protein sequence ID" value="BCJ45821.1"/>
    <property type="molecule type" value="Genomic_DNA"/>
</dbReference>
<name>A0ABM7M2E0_9ACTN</name>
<dbReference type="SUPFAM" id="SSF52540">
    <property type="entry name" value="P-loop containing nucleoside triphosphate hydrolases"/>
    <property type="match status" value="1"/>
</dbReference>
<dbReference type="InterPro" id="IPR003593">
    <property type="entry name" value="AAA+_ATPase"/>
</dbReference>
<dbReference type="Gene3D" id="3.40.50.300">
    <property type="entry name" value="P-loop containing nucleotide triphosphate hydrolases"/>
    <property type="match status" value="1"/>
</dbReference>
<proteinExistence type="predicted"/>
<keyword evidence="3" id="KW-1185">Reference proteome</keyword>
<gene>
    <name evidence="2" type="ORF">Aiant_64780</name>
</gene>
<dbReference type="SMART" id="SM00382">
    <property type="entry name" value="AAA"/>
    <property type="match status" value="1"/>
</dbReference>
<accession>A0ABM7M2E0</accession>
<evidence type="ECO:0000313" key="3">
    <source>
        <dbReference type="Proteomes" id="UP000676967"/>
    </source>
</evidence>
<evidence type="ECO:0000259" key="1">
    <source>
        <dbReference type="SMART" id="SM00382"/>
    </source>
</evidence>
<dbReference type="RefSeq" id="WP_189333621.1">
    <property type="nucleotide sequence ID" value="NZ_AP023356.1"/>
</dbReference>
<feature type="domain" description="AAA+ ATPase" evidence="1">
    <location>
        <begin position="63"/>
        <end position="230"/>
    </location>
</feature>
<protein>
    <recommendedName>
        <fullName evidence="1">AAA+ ATPase domain-containing protein</fullName>
    </recommendedName>
</protein>
<dbReference type="InterPro" id="IPR011704">
    <property type="entry name" value="ATPase_dyneun-rel_AAA"/>
</dbReference>
<organism evidence="2 3">
    <name type="scientific">Actinoplanes ianthinogenes</name>
    <dbReference type="NCBI Taxonomy" id="122358"/>
    <lineage>
        <taxon>Bacteria</taxon>
        <taxon>Bacillati</taxon>
        <taxon>Actinomycetota</taxon>
        <taxon>Actinomycetes</taxon>
        <taxon>Micromonosporales</taxon>
        <taxon>Micromonosporaceae</taxon>
        <taxon>Actinoplanes</taxon>
    </lineage>
</organism>
<dbReference type="InterPro" id="IPR027417">
    <property type="entry name" value="P-loop_NTPase"/>
</dbReference>
<evidence type="ECO:0000313" key="2">
    <source>
        <dbReference type="EMBL" id="BCJ45821.1"/>
    </source>
</evidence>
<dbReference type="CDD" id="cd00009">
    <property type="entry name" value="AAA"/>
    <property type="match status" value="1"/>
</dbReference>
<dbReference type="Proteomes" id="UP000676967">
    <property type="component" value="Chromosome"/>
</dbReference>
<reference evidence="2 3" key="1">
    <citation type="submission" date="2020-08" db="EMBL/GenBank/DDBJ databases">
        <title>Whole genome shotgun sequence of Actinoplanes ianthinogenes NBRC 13996.</title>
        <authorList>
            <person name="Komaki H."/>
            <person name="Tamura T."/>
        </authorList>
    </citation>
    <scope>NUCLEOTIDE SEQUENCE [LARGE SCALE GENOMIC DNA]</scope>
    <source>
        <strain evidence="2 3">NBRC 13996</strain>
    </source>
</reference>
<sequence>MQTRHRVDTSVWFDAEEKLPPSREIEDVAAPIAVTDPPVREVQREPYRFAPRLAEAVNLAIGLGRPLLLQGDPGVGKTRVAHAVAYALGLPLERAYVKSTSRGRDLLYTYDAVRRLHDVHLHLPAAQDVRPYLRLGPLGRVIARAEHQRRSVLLIDEIDKADLDFPNDLLHELDELAFSVEEDPGQRYAVPPDRPDLRPIIVVTNNEEKTLPGAFLRRCVFHYLEFPADPAELDAILALHGIDGPDLREAVVRVAQRLGEVDFTRRPGLSELLDWAGFLKAMAVPADRVDQLPYLGALVKHLPDQVRARGRVSPP</sequence>
<dbReference type="Pfam" id="PF07728">
    <property type="entry name" value="AAA_5"/>
    <property type="match status" value="1"/>
</dbReference>